<organism evidence="1">
    <name type="scientific">Cucumis melo</name>
    <name type="common">Muskmelon</name>
    <dbReference type="NCBI Taxonomy" id="3656"/>
    <lineage>
        <taxon>Eukaryota</taxon>
        <taxon>Viridiplantae</taxon>
        <taxon>Streptophyta</taxon>
        <taxon>Embryophyta</taxon>
        <taxon>Tracheophyta</taxon>
        <taxon>Spermatophyta</taxon>
        <taxon>Magnoliopsida</taxon>
        <taxon>eudicotyledons</taxon>
        <taxon>Gunneridae</taxon>
        <taxon>Pentapetalae</taxon>
        <taxon>rosids</taxon>
        <taxon>fabids</taxon>
        <taxon>Cucurbitales</taxon>
        <taxon>Cucurbitaceae</taxon>
        <taxon>Benincaseae</taxon>
        <taxon>Cucumis</taxon>
    </lineage>
</organism>
<dbReference type="EnsemblPlants" id="MELO3C030916.2.1">
    <property type="protein sequence ID" value="MELO3C030916.2.1"/>
    <property type="gene ID" value="MELO3C030916.2"/>
</dbReference>
<name>A0A9I9EA23_CUCME</name>
<sequence length="85" mass="9945">MKTCAFLCSSSTKSSKLRSRSESRRLVVLLLLLFIGQKKENLEMEENCMNRRGNVCRNLKDDKEEFESFTKEMSFLFEEALILNV</sequence>
<dbReference type="AlphaFoldDB" id="A0A9I9EA23"/>
<dbReference type="Gramene" id="MELO3C030916.2.1">
    <property type="protein sequence ID" value="MELO3C030916.2.1"/>
    <property type="gene ID" value="MELO3C030916.2"/>
</dbReference>
<protein>
    <submittedName>
        <fullName evidence="1">Uncharacterized protein</fullName>
    </submittedName>
</protein>
<evidence type="ECO:0000313" key="1">
    <source>
        <dbReference type="EnsemblPlants" id="MELO3C030916.2.1"/>
    </source>
</evidence>
<proteinExistence type="predicted"/>
<accession>A0A9I9EA23</accession>
<reference evidence="1" key="1">
    <citation type="submission" date="2023-03" db="UniProtKB">
        <authorList>
            <consortium name="EnsemblPlants"/>
        </authorList>
    </citation>
    <scope>IDENTIFICATION</scope>
</reference>